<reference evidence="2 3" key="1">
    <citation type="journal article" date="2018" name="Front. Microbiol.">
        <title>Genome-Wide Analysis of Corynespora cassiicola Leaf Fall Disease Putative Effectors.</title>
        <authorList>
            <person name="Lopez D."/>
            <person name="Ribeiro S."/>
            <person name="Label P."/>
            <person name="Fumanal B."/>
            <person name="Venisse J.S."/>
            <person name="Kohler A."/>
            <person name="de Oliveira R.R."/>
            <person name="Labutti K."/>
            <person name="Lipzen A."/>
            <person name="Lail K."/>
            <person name="Bauer D."/>
            <person name="Ohm R.A."/>
            <person name="Barry K.W."/>
            <person name="Spatafora J."/>
            <person name="Grigoriev I.V."/>
            <person name="Martin F.M."/>
            <person name="Pujade-Renaud V."/>
        </authorList>
    </citation>
    <scope>NUCLEOTIDE SEQUENCE [LARGE SCALE GENOMIC DNA]</scope>
    <source>
        <strain evidence="2 3">Philippines</strain>
    </source>
</reference>
<protein>
    <submittedName>
        <fullName evidence="2">Uncharacterized protein</fullName>
    </submittedName>
</protein>
<sequence length="130" mass="14677">MVDPIPRDSHMCSSSLFFPTKKAPLLLIFSLSLSSSSHKSCNQTQKKHYGLRYATSRFSRKKKLYPPLLPRFPILDPRDPSHRPAAPGEGPTRAVSFSEGGGHDFPVRMSPFHIVMYWAFVAECADLDWV</sequence>
<organism evidence="2 3">
    <name type="scientific">Corynespora cassiicola Philippines</name>
    <dbReference type="NCBI Taxonomy" id="1448308"/>
    <lineage>
        <taxon>Eukaryota</taxon>
        <taxon>Fungi</taxon>
        <taxon>Dikarya</taxon>
        <taxon>Ascomycota</taxon>
        <taxon>Pezizomycotina</taxon>
        <taxon>Dothideomycetes</taxon>
        <taxon>Pleosporomycetidae</taxon>
        <taxon>Pleosporales</taxon>
        <taxon>Corynesporascaceae</taxon>
        <taxon>Corynespora</taxon>
    </lineage>
</organism>
<name>A0A2T2NZQ1_CORCC</name>
<accession>A0A2T2NZQ1</accession>
<evidence type="ECO:0000313" key="2">
    <source>
        <dbReference type="EMBL" id="PSN70910.1"/>
    </source>
</evidence>
<keyword evidence="3" id="KW-1185">Reference proteome</keyword>
<evidence type="ECO:0000256" key="1">
    <source>
        <dbReference type="SAM" id="MobiDB-lite"/>
    </source>
</evidence>
<dbReference type="EMBL" id="KZ678131">
    <property type="protein sequence ID" value="PSN70910.1"/>
    <property type="molecule type" value="Genomic_DNA"/>
</dbReference>
<dbReference type="Proteomes" id="UP000240883">
    <property type="component" value="Unassembled WGS sequence"/>
</dbReference>
<evidence type="ECO:0000313" key="3">
    <source>
        <dbReference type="Proteomes" id="UP000240883"/>
    </source>
</evidence>
<gene>
    <name evidence="2" type="ORF">BS50DRAFT_269585</name>
</gene>
<dbReference type="AlphaFoldDB" id="A0A2T2NZQ1"/>
<feature type="region of interest" description="Disordered" evidence="1">
    <location>
        <begin position="70"/>
        <end position="97"/>
    </location>
</feature>
<proteinExistence type="predicted"/>